<dbReference type="EC" id="5.2.1.8" evidence="2"/>
<reference evidence="6" key="1">
    <citation type="submission" date="2020-05" db="EMBL/GenBank/DDBJ databases">
        <authorList>
            <person name="Chiriac C."/>
            <person name="Salcher M."/>
            <person name="Ghai R."/>
            <person name="Kavagutti S V."/>
        </authorList>
    </citation>
    <scope>NUCLEOTIDE SEQUENCE</scope>
</reference>
<dbReference type="InterPro" id="IPR046357">
    <property type="entry name" value="PPIase_dom_sf"/>
</dbReference>
<dbReference type="EMBL" id="CAESAJ010000146">
    <property type="protein sequence ID" value="CAB4342795.1"/>
    <property type="molecule type" value="Genomic_DNA"/>
</dbReference>
<dbReference type="AlphaFoldDB" id="A0A6J5ZK44"/>
<accession>A0A6J5ZK44</accession>
<dbReference type="InterPro" id="IPR001179">
    <property type="entry name" value="PPIase_FKBP_dom"/>
</dbReference>
<dbReference type="GO" id="GO:0003755">
    <property type="term" value="F:peptidyl-prolyl cis-trans isomerase activity"/>
    <property type="evidence" value="ECO:0007669"/>
    <property type="project" value="UniProtKB-KW"/>
</dbReference>
<evidence type="ECO:0000313" key="6">
    <source>
        <dbReference type="EMBL" id="CAB4342795.1"/>
    </source>
</evidence>
<dbReference type="Gene3D" id="3.10.50.40">
    <property type="match status" value="1"/>
</dbReference>
<keyword evidence="4" id="KW-0413">Isomerase</keyword>
<sequence length="198" mass="20325">MRKFLTVVVAAFLLAGCSETVDQSALDSSPSAMATDMPSVVASESAVATPLPSESVPALPEPAKVTVGPATVSGPLEREPKVKVNSKKAATDKLIVKDAVVGEGDVVAANAMVTAHYVGYGATSGLKFDGSWDRGQPAQFPLEQVISGWSEGLPGMKVGGRRILIIPGSMGYGDSPPEGSGILPGETLIFVVDMIATQ</sequence>
<evidence type="ECO:0000259" key="5">
    <source>
        <dbReference type="PROSITE" id="PS50059"/>
    </source>
</evidence>
<feature type="domain" description="PPIase FKBP-type" evidence="5">
    <location>
        <begin position="110"/>
        <end position="198"/>
    </location>
</feature>
<protein>
    <recommendedName>
        <fullName evidence="2">peptidylprolyl isomerase</fullName>
        <ecNumber evidence="2">5.2.1.8</ecNumber>
    </recommendedName>
</protein>
<organism evidence="6">
    <name type="scientific">freshwater metagenome</name>
    <dbReference type="NCBI Taxonomy" id="449393"/>
    <lineage>
        <taxon>unclassified sequences</taxon>
        <taxon>metagenomes</taxon>
        <taxon>ecological metagenomes</taxon>
    </lineage>
</organism>
<evidence type="ECO:0000256" key="1">
    <source>
        <dbReference type="ARBA" id="ARBA00000971"/>
    </source>
</evidence>
<dbReference type="PROSITE" id="PS50059">
    <property type="entry name" value="FKBP_PPIASE"/>
    <property type="match status" value="1"/>
</dbReference>
<keyword evidence="3" id="KW-0697">Rotamase</keyword>
<dbReference type="PROSITE" id="PS51257">
    <property type="entry name" value="PROKAR_LIPOPROTEIN"/>
    <property type="match status" value="1"/>
</dbReference>
<evidence type="ECO:0000256" key="4">
    <source>
        <dbReference type="ARBA" id="ARBA00023235"/>
    </source>
</evidence>
<dbReference type="Pfam" id="PF00254">
    <property type="entry name" value="FKBP_C"/>
    <property type="match status" value="1"/>
</dbReference>
<proteinExistence type="predicted"/>
<dbReference type="PANTHER" id="PTHR43811:SF19">
    <property type="entry name" value="39 KDA FK506-BINDING NUCLEAR PROTEIN"/>
    <property type="match status" value="1"/>
</dbReference>
<dbReference type="PANTHER" id="PTHR43811">
    <property type="entry name" value="FKBP-TYPE PEPTIDYL-PROLYL CIS-TRANS ISOMERASE FKPA"/>
    <property type="match status" value="1"/>
</dbReference>
<evidence type="ECO:0000256" key="2">
    <source>
        <dbReference type="ARBA" id="ARBA00013194"/>
    </source>
</evidence>
<comment type="catalytic activity">
    <reaction evidence="1">
        <text>[protein]-peptidylproline (omega=180) = [protein]-peptidylproline (omega=0)</text>
        <dbReference type="Rhea" id="RHEA:16237"/>
        <dbReference type="Rhea" id="RHEA-COMP:10747"/>
        <dbReference type="Rhea" id="RHEA-COMP:10748"/>
        <dbReference type="ChEBI" id="CHEBI:83833"/>
        <dbReference type="ChEBI" id="CHEBI:83834"/>
        <dbReference type="EC" id="5.2.1.8"/>
    </reaction>
</comment>
<dbReference type="SUPFAM" id="SSF54534">
    <property type="entry name" value="FKBP-like"/>
    <property type="match status" value="1"/>
</dbReference>
<name>A0A6J5ZK44_9ZZZZ</name>
<gene>
    <name evidence="6" type="ORF">UFOPK3770_01114</name>
</gene>
<evidence type="ECO:0000256" key="3">
    <source>
        <dbReference type="ARBA" id="ARBA00023110"/>
    </source>
</evidence>